<dbReference type="AlphaFoldDB" id="A0A3M6XP73"/>
<dbReference type="GO" id="GO:0071038">
    <property type="term" value="P:TRAMP-dependent tRNA surveillance pathway"/>
    <property type="evidence" value="ECO:0007669"/>
    <property type="project" value="TreeGrafter"/>
</dbReference>
<dbReference type="Pfam" id="PF01612">
    <property type="entry name" value="DNA_pol_A_exo1"/>
    <property type="match status" value="1"/>
</dbReference>
<dbReference type="InterPro" id="IPR045092">
    <property type="entry name" value="Rrp6-like"/>
</dbReference>
<dbReference type="SMART" id="SM00341">
    <property type="entry name" value="HRDC"/>
    <property type="match status" value="1"/>
</dbReference>
<evidence type="ECO:0000256" key="9">
    <source>
        <dbReference type="SAM" id="MobiDB-lite"/>
    </source>
</evidence>
<keyword evidence="6" id="KW-0269">Exonuclease</keyword>
<dbReference type="GO" id="GO:0071036">
    <property type="term" value="P:nuclear polyadenylation-dependent snoRNA catabolic process"/>
    <property type="evidence" value="ECO:0007669"/>
    <property type="project" value="TreeGrafter"/>
</dbReference>
<feature type="compositionally biased region" description="Basic and acidic residues" evidence="9">
    <location>
        <begin position="784"/>
        <end position="806"/>
    </location>
</feature>
<name>A0A3M6XP73_HORWE</name>
<evidence type="ECO:0000256" key="5">
    <source>
        <dbReference type="ARBA" id="ARBA00022835"/>
    </source>
</evidence>
<feature type="region of interest" description="Disordered" evidence="9">
    <location>
        <begin position="641"/>
        <end position="826"/>
    </location>
</feature>
<dbReference type="GO" id="GO:0071035">
    <property type="term" value="P:nuclear polyadenylation-dependent rRNA catabolic process"/>
    <property type="evidence" value="ECO:0007669"/>
    <property type="project" value="TreeGrafter"/>
</dbReference>
<dbReference type="SMART" id="SM00474">
    <property type="entry name" value="35EXOc"/>
    <property type="match status" value="1"/>
</dbReference>
<evidence type="ECO:0000256" key="4">
    <source>
        <dbReference type="ARBA" id="ARBA00022801"/>
    </source>
</evidence>
<dbReference type="InterPro" id="IPR012337">
    <property type="entry name" value="RNaseH-like_sf"/>
</dbReference>
<dbReference type="Proteomes" id="UP000282582">
    <property type="component" value="Unassembled WGS sequence"/>
</dbReference>
<dbReference type="SUPFAM" id="SSF47819">
    <property type="entry name" value="HRDC-like"/>
    <property type="match status" value="1"/>
</dbReference>
<evidence type="ECO:0000256" key="2">
    <source>
        <dbReference type="ARBA" id="ARBA00022552"/>
    </source>
</evidence>
<dbReference type="GO" id="GO:0000176">
    <property type="term" value="C:nuclear exosome (RNase complex)"/>
    <property type="evidence" value="ECO:0007669"/>
    <property type="project" value="InterPro"/>
</dbReference>
<dbReference type="GO" id="GO:0000467">
    <property type="term" value="P:exonucleolytic trimming to generate mature 3'-end of 5.8S rRNA from tricistronic rRNA transcript (SSU-rRNA, 5.8S rRNA, LSU-rRNA)"/>
    <property type="evidence" value="ECO:0007669"/>
    <property type="project" value="InterPro"/>
</dbReference>
<keyword evidence="3" id="KW-0540">Nuclease</keyword>
<feature type="compositionally biased region" description="Basic residues" evidence="9">
    <location>
        <begin position="727"/>
        <end position="739"/>
    </location>
</feature>
<dbReference type="InterPro" id="IPR002562">
    <property type="entry name" value="3'-5'_exonuclease_dom"/>
</dbReference>
<dbReference type="GO" id="GO:0000166">
    <property type="term" value="F:nucleotide binding"/>
    <property type="evidence" value="ECO:0007669"/>
    <property type="project" value="InterPro"/>
</dbReference>
<dbReference type="FunFam" id="1.10.150.80:FF:000001">
    <property type="entry name" value="Putative exosome component 10"/>
    <property type="match status" value="1"/>
</dbReference>
<dbReference type="InterPro" id="IPR002121">
    <property type="entry name" value="HRDC_dom"/>
</dbReference>
<dbReference type="GO" id="GO:0071051">
    <property type="term" value="P:poly(A)-dependent snoRNA 3'-end processing"/>
    <property type="evidence" value="ECO:0007669"/>
    <property type="project" value="TreeGrafter"/>
</dbReference>
<dbReference type="GO" id="GO:0071037">
    <property type="term" value="P:nuclear polyadenylation-dependent snRNA catabolic process"/>
    <property type="evidence" value="ECO:0007669"/>
    <property type="project" value="TreeGrafter"/>
</dbReference>
<dbReference type="Gene3D" id="1.10.150.80">
    <property type="entry name" value="HRDC domain"/>
    <property type="match status" value="1"/>
</dbReference>
<dbReference type="InterPro" id="IPR010997">
    <property type="entry name" value="HRDC-like_sf"/>
</dbReference>
<dbReference type="GO" id="GO:0071040">
    <property type="term" value="P:nuclear polyadenylation-dependent antisense transcript catabolic process"/>
    <property type="evidence" value="ECO:0007669"/>
    <property type="project" value="TreeGrafter"/>
</dbReference>
<evidence type="ECO:0000256" key="8">
    <source>
        <dbReference type="ARBA" id="ARBA00043957"/>
    </source>
</evidence>
<evidence type="ECO:0000313" key="11">
    <source>
        <dbReference type="EMBL" id="RMX92569.1"/>
    </source>
</evidence>
<protein>
    <recommendedName>
        <fullName evidence="10">HRDC domain-containing protein</fullName>
    </recommendedName>
</protein>
<evidence type="ECO:0000256" key="7">
    <source>
        <dbReference type="ARBA" id="ARBA00023242"/>
    </source>
</evidence>
<reference evidence="11 12" key="1">
    <citation type="journal article" date="2018" name="BMC Genomics">
        <title>Genomic evidence for intraspecific hybridization in a clonal and extremely halotolerant yeast.</title>
        <authorList>
            <person name="Gostincar C."/>
            <person name="Stajich J.E."/>
            <person name="Zupancic J."/>
            <person name="Zalar P."/>
            <person name="Gunde-Cimerman N."/>
        </authorList>
    </citation>
    <scope>NUCLEOTIDE SEQUENCE [LARGE SCALE GENOMIC DNA]</scope>
    <source>
        <strain evidence="11 12">EXF-6654</strain>
    </source>
</reference>
<dbReference type="InterPro" id="IPR012588">
    <property type="entry name" value="Exosome-assoc_fac_Rrp6_N"/>
</dbReference>
<keyword evidence="2" id="KW-0698">rRNA processing</keyword>
<dbReference type="GO" id="GO:0003727">
    <property type="term" value="F:single-stranded RNA binding"/>
    <property type="evidence" value="ECO:0007669"/>
    <property type="project" value="TreeGrafter"/>
</dbReference>
<evidence type="ECO:0000313" key="12">
    <source>
        <dbReference type="Proteomes" id="UP000282582"/>
    </source>
</evidence>
<dbReference type="SUPFAM" id="SSF53098">
    <property type="entry name" value="Ribonuclease H-like"/>
    <property type="match status" value="1"/>
</dbReference>
<dbReference type="Pfam" id="PF00570">
    <property type="entry name" value="HRDC"/>
    <property type="match status" value="1"/>
</dbReference>
<feature type="compositionally biased region" description="Low complexity" evidence="9">
    <location>
        <begin position="648"/>
        <end position="662"/>
    </location>
</feature>
<dbReference type="GO" id="GO:0000175">
    <property type="term" value="F:3'-5'-RNA exonuclease activity"/>
    <property type="evidence" value="ECO:0007669"/>
    <property type="project" value="InterPro"/>
</dbReference>
<dbReference type="Gene3D" id="3.30.420.10">
    <property type="entry name" value="Ribonuclease H-like superfamily/Ribonuclease H"/>
    <property type="match status" value="1"/>
</dbReference>
<comment type="subcellular location">
    <subcellularLocation>
        <location evidence="1">Nucleus</location>
    </subcellularLocation>
</comment>
<dbReference type="PROSITE" id="PS50967">
    <property type="entry name" value="HRDC"/>
    <property type="match status" value="1"/>
</dbReference>
<evidence type="ECO:0000259" key="10">
    <source>
        <dbReference type="PROSITE" id="PS50967"/>
    </source>
</evidence>
<keyword evidence="7" id="KW-0539">Nucleus</keyword>
<dbReference type="GO" id="GO:0071039">
    <property type="term" value="P:nuclear polyadenylation-dependent CUT catabolic process"/>
    <property type="evidence" value="ECO:0007669"/>
    <property type="project" value="TreeGrafter"/>
</dbReference>
<dbReference type="InterPro" id="IPR049559">
    <property type="entry name" value="Rrp6p-like_exo"/>
</dbReference>
<proteinExistence type="inferred from homology"/>
<comment type="caution">
    <text evidence="11">The sequence shown here is derived from an EMBL/GenBank/DDBJ whole genome shotgun (WGS) entry which is preliminary data.</text>
</comment>
<evidence type="ECO:0000256" key="3">
    <source>
        <dbReference type="ARBA" id="ARBA00022722"/>
    </source>
</evidence>
<evidence type="ECO:0000256" key="6">
    <source>
        <dbReference type="ARBA" id="ARBA00022839"/>
    </source>
</evidence>
<gene>
    <name evidence="11" type="ORF">D0868_13336</name>
</gene>
<feature type="region of interest" description="Disordered" evidence="9">
    <location>
        <begin position="593"/>
        <end position="614"/>
    </location>
</feature>
<dbReference type="CDD" id="cd06147">
    <property type="entry name" value="Rrp6p_like_exo"/>
    <property type="match status" value="1"/>
</dbReference>
<dbReference type="InterPro" id="IPR036397">
    <property type="entry name" value="RNaseH_sf"/>
</dbReference>
<dbReference type="PANTHER" id="PTHR12124">
    <property type="entry name" value="POLYMYOSITIS/SCLERODERMA AUTOANTIGEN-RELATED"/>
    <property type="match status" value="1"/>
</dbReference>
<dbReference type="PANTHER" id="PTHR12124:SF47">
    <property type="entry name" value="EXOSOME COMPONENT 10"/>
    <property type="match status" value="1"/>
</dbReference>
<keyword evidence="4" id="KW-0378">Hydrolase</keyword>
<comment type="similarity">
    <text evidence="8">Belongs to the exosome component 10/RRP6 family.</text>
</comment>
<keyword evidence="5" id="KW-0271">Exosome</keyword>
<evidence type="ECO:0000256" key="1">
    <source>
        <dbReference type="ARBA" id="ARBA00004123"/>
    </source>
</evidence>
<dbReference type="EMBL" id="QWIK01001759">
    <property type="protein sequence ID" value="RMX92569.1"/>
    <property type="molecule type" value="Genomic_DNA"/>
</dbReference>
<dbReference type="InterPro" id="IPR044876">
    <property type="entry name" value="HRDC_dom_sf"/>
</dbReference>
<sequence>MAAPSDFASLQSSIQSALVQTTRTSSQLAAEDLSFHRSLSSNLGSNLDRQNARLLSIADRLLGSATADPAATSVRSSSTAPRLSDIEAVEGNWRAVVDVVDSLLERADTALDEFTGAVKRLSPGAEAKAGEKEASLKGLKGTGKISASLRGREIEKPQLSFDHVPQNDETGKFAPLLTKKPHAMVPFKGSVESGKHPYQAEIEQYTYPASMYTFAEPTMYHPFESTTAVMVDTEEAVDTMLEELKQAKEIAIDLEHHDHRSYIGIVSLMQISTRDKDWIVDTLKPWRRKLQCLNHVFADPSIIKILHGAFMDVMWLQRDLGLYLVGLFDTHYACRALGYPGGSYAYLLKRFCNVDAQKQYQLADWRIRPLPQELFDYARSDTHYLLYIFDHLRNELITKSNFSKPNHEGDKIYDVLTRSSETALQVYEHPVYDTELGQGPGGWYKLLARTPALLSKEQFAVFRAVHKWRDDVAREQDDSVHYVMPNHQVFSIAKAMPTTRAEVLGVAQPGTQTVRLRADELVSVIVRAKEEGKNGPEMVEVMSKVEPQFPRKPAQRPEQNHSVAAFLPQRRQPGAASGGPVVAADPRALRSDQSSFWGPAFSPPSQKPSAEQRRAMATANIDLSVPLPPLTAEVFADPAEAVATPLKSSEPATPAASTPADTPKAEDQDDDVFVLKQLGGNKKRKRQQPSAFDQEKEKALDGLAQGNDEVALPSAEEEANNQQTKAERKRAKKEAKKAKKAGDGIVGGGGGGGPNGTTNGLDYDDNDDVPFDYNSAPSMLNPPKESKEDRKKREKKQVDPYKKAMDAPKGLGRNQKERAGRTMTYR</sequence>
<dbReference type="GO" id="GO:0005730">
    <property type="term" value="C:nucleolus"/>
    <property type="evidence" value="ECO:0007669"/>
    <property type="project" value="TreeGrafter"/>
</dbReference>
<accession>A0A3M6XP73</accession>
<feature type="compositionally biased region" description="Gly residues" evidence="9">
    <location>
        <begin position="744"/>
        <end position="755"/>
    </location>
</feature>
<dbReference type="GO" id="GO:0071044">
    <property type="term" value="P:histone mRNA catabolic process"/>
    <property type="evidence" value="ECO:0007669"/>
    <property type="project" value="TreeGrafter"/>
</dbReference>
<dbReference type="FunFam" id="3.30.420.10:FF:000059">
    <property type="entry name" value="Exosome complex exonuclease Rrp6"/>
    <property type="match status" value="1"/>
</dbReference>
<organism evidence="11 12">
    <name type="scientific">Hortaea werneckii</name>
    <name type="common">Black yeast</name>
    <name type="synonym">Cladosporium werneckii</name>
    <dbReference type="NCBI Taxonomy" id="91943"/>
    <lineage>
        <taxon>Eukaryota</taxon>
        <taxon>Fungi</taxon>
        <taxon>Dikarya</taxon>
        <taxon>Ascomycota</taxon>
        <taxon>Pezizomycotina</taxon>
        <taxon>Dothideomycetes</taxon>
        <taxon>Dothideomycetidae</taxon>
        <taxon>Mycosphaerellales</taxon>
        <taxon>Teratosphaeriaceae</taxon>
        <taxon>Hortaea</taxon>
    </lineage>
</organism>
<dbReference type="Pfam" id="PF08066">
    <property type="entry name" value="PMC2NT"/>
    <property type="match status" value="1"/>
</dbReference>
<feature type="domain" description="HRDC" evidence="10">
    <location>
        <begin position="455"/>
        <end position="535"/>
    </location>
</feature>